<keyword evidence="1" id="KW-0472">Membrane</keyword>
<dbReference type="Pfam" id="PF05360">
    <property type="entry name" value="YiaAB"/>
    <property type="match status" value="2"/>
</dbReference>
<dbReference type="GO" id="GO:0005886">
    <property type="term" value="C:plasma membrane"/>
    <property type="evidence" value="ECO:0007669"/>
    <property type="project" value="TreeGrafter"/>
</dbReference>
<evidence type="ECO:0000259" key="2">
    <source>
        <dbReference type="Pfam" id="PF05360"/>
    </source>
</evidence>
<feature type="transmembrane region" description="Helical" evidence="1">
    <location>
        <begin position="83"/>
        <end position="104"/>
    </location>
</feature>
<gene>
    <name evidence="3" type="ORF">RD110_02145</name>
</gene>
<feature type="domain" description="YiaAB two helix" evidence="2">
    <location>
        <begin position="84"/>
        <end position="136"/>
    </location>
</feature>
<dbReference type="KEGG" id="rhy:RD110_02145"/>
<keyword evidence="1" id="KW-1133">Transmembrane helix</keyword>
<dbReference type="OrthoDB" id="8775489at2"/>
<feature type="transmembrane region" description="Helical" evidence="1">
    <location>
        <begin position="110"/>
        <end position="131"/>
    </location>
</feature>
<feature type="transmembrane region" description="Helical" evidence="1">
    <location>
        <begin position="25"/>
        <end position="45"/>
    </location>
</feature>
<dbReference type="GO" id="GO:0006974">
    <property type="term" value="P:DNA damage response"/>
    <property type="evidence" value="ECO:0007669"/>
    <property type="project" value="TreeGrafter"/>
</dbReference>
<dbReference type="EMBL" id="CP019236">
    <property type="protein sequence ID" value="APW36159.1"/>
    <property type="molecule type" value="Genomic_DNA"/>
</dbReference>
<evidence type="ECO:0000313" key="3">
    <source>
        <dbReference type="EMBL" id="APW36159.1"/>
    </source>
</evidence>
<organism evidence="3 4">
    <name type="scientific">Rhodoferax koreensis</name>
    <dbReference type="NCBI Taxonomy" id="1842727"/>
    <lineage>
        <taxon>Bacteria</taxon>
        <taxon>Pseudomonadati</taxon>
        <taxon>Pseudomonadota</taxon>
        <taxon>Betaproteobacteria</taxon>
        <taxon>Burkholderiales</taxon>
        <taxon>Comamonadaceae</taxon>
        <taxon>Rhodoferax</taxon>
    </lineage>
</organism>
<evidence type="ECO:0000256" key="1">
    <source>
        <dbReference type="SAM" id="Phobius"/>
    </source>
</evidence>
<keyword evidence="4" id="KW-1185">Reference proteome</keyword>
<dbReference type="PANTHER" id="PTHR37290">
    <property type="entry name" value="INNER MEMBRANE PROTEIN YIAA-RELATED"/>
    <property type="match status" value="1"/>
</dbReference>
<dbReference type="Proteomes" id="UP000186609">
    <property type="component" value="Chromosome"/>
</dbReference>
<dbReference type="PANTHER" id="PTHR37290:SF1">
    <property type="entry name" value="INNER MEMBRANE PROTEIN YIAA"/>
    <property type="match status" value="1"/>
</dbReference>
<name>A0A1P8JQZ5_9BURK</name>
<accession>A0A1P8JQZ5</accession>
<dbReference type="InterPro" id="IPR038972">
    <property type="entry name" value="YiaA-like"/>
</dbReference>
<dbReference type="RefSeq" id="WP_076196252.1">
    <property type="nucleotide sequence ID" value="NZ_CP019236.1"/>
</dbReference>
<feature type="domain" description="YiaAB two helix" evidence="2">
    <location>
        <begin position="21"/>
        <end position="73"/>
    </location>
</feature>
<evidence type="ECO:0000313" key="4">
    <source>
        <dbReference type="Proteomes" id="UP000186609"/>
    </source>
</evidence>
<keyword evidence="1" id="KW-0812">Transmembrane</keyword>
<protein>
    <recommendedName>
        <fullName evidence="2">YiaAB two helix domain-containing protein</fullName>
    </recommendedName>
</protein>
<dbReference type="STRING" id="1842727.RD110_02145"/>
<sequence length="145" mass="16147">MTSSNYASSAPVSIRRDTRAWQFQVWLSFGAAVFLCATGLAWLPGQDLDRAFMVMGYLFCLSAVFVLAKFVRDTESGSNDTPMWKPVVWGGFAMAMGLTGWGLARMEINVTYKAFLGVSWLYLVTTAFTLAKSLRDRFEADRVQG</sequence>
<reference evidence="3 4" key="1">
    <citation type="submission" date="2017-01" db="EMBL/GenBank/DDBJ databases">
        <authorList>
            <person name="Mah S.A."/>
            <person name="Swanson W.J."/>
            <person name="Moy G.W."/>
            <person name="Vacquier V.D."/>
        </authorList>
    </citation>
    <scope>NUCLEOTIDE SEQUENCE [LARGE SCALE GENOMIC DNA]</scope>
    <source>
        <strain evidence="3 4">DCY110</strain>
    </source>
</reference>
<dbReference type="InterPro" id="IPR008024">
    <property type="entry name" value="YiaAB"/>
</dbReference>
<feature type="transmembrane region" description="Helical" evidence="1">
    <location>
        <begin position="51"/>
        <end position="71"/>
    </location>
</feature>
<proteinExistence type="predicted"/>
<dbReference type="AlphaFoldDB" id="A0A1P8JQZ5"/>